<dbReference type="RefSeq" id="WP_173237420.1">
    <property type="nucleotide sequence ID" value="NZ_AP022839.1"/>
</dbReference>
<dbReference type="SUPFAM" id="SSF56801">
    <property type="entry name" value="Acetyl-CoA synthetase-like"/>
    <property type="match status" value="1"/>
</dbReference>
<reference evidence="10" key="1">
    <citation type="journal article" date="2020" name="Microbiol. Resour. Announc.">
        <title>Complete Genome Sequence of Novel Psychrotolerant Legionella Strain TUM19329, Isolated from Antarctic Lake Sediment.</title>
        <authorList>
            <person name="Shimada S."/>
            <person name="Nakai R."/>
            <person name="Aoki K."/>
            <person name="Shimoeda N."/>
            <person name="Ohno G."/>
            <person name="Miyazaki Y."/>
            <person name="Kudoh S."/>
            <person name="Imura S."/>
            <person name="Watanabe K."/>
            <person name="Ishii Y."/>
            <person name="Tateda K."/>
        </authorList>
    </citation>
    <scope>NUCLEOTIDE SEQUENCE [LARGE SCALE GENOMIC DNA]</scope>
    <source>
        <strain evidence="10">TUM19329</strain>
    </source>
</reference>
<feature type="transmembrane region" description="Helical" evidence="8">
    <location>
        <begin position="240"/>
        <end position="258"/>
    </location>
</feature>
<keyword evidence="8" id="KW-1133">Transmembrane helix</keyword>
<dbReference type="GO" id="GO:0031177">
    <property type="term" value="F:phosphopantetheine binding"/>
    <property type="evidence" value="ECO:0007669"/>
    <property type="project" value="InterPro"/>
</dbReference>
<dbReference type="GO" id="GO:0006633">
    <property type="term" value="P:fatty acid biosynthetic process"/>
    <property type="evidence" value="ECO:0007669"/>
    <property type="project" value="TreeGrafter"/>
</dbReference>
<keyword evidence="4" id="KW-0597">Phosphoprotein</keyword>
<evidence type="ECO:0000256" key="7">
    <source>
        <dbReference type="ARBA" id="ARBA00023098"/>
    </source>
</evidence>
<protein>
    <recommendedName>
        <fullName evidence="9">Carrier domain-containing protein</fullName>
    </recommendedName>
</protein>
<dbReference type="Pfam" id="PF02679">
    <property type="entry name" value="ComA"/>
    <property type="match status" value="1"/>
</dbReference>
<proteinExistence type="inferred from homology"/>
<evidence type="ECO:0000313" key="11">
    <source>
        <dbReference type="Proteomes" id="UP000502894"/>
    </source>
</evidence>
<dbReference type="InterPro" id="IPR045851">
    <property type="entry name" value="AMP-bd_C_sf"/>
</dbReference>
<dbReference type="InterPro" id="IPR036112">
    <property type="entry name" value="ComA_synth_sf"/>
</dbReference>
<comment type="similarity">
    <text evidence="1">Belongs to the ATP-dependent AMP-binding enzyme family.</text>
</comment>
<dbReference type="InterPro" id="IPR009081">
    <property type="entry name" value="PP-bd_ACP"/>
</dbReference>
<dbReference type="GO" id="GO:0070566">
    <property type="term" value="F:adenylyltransferase activity"/>
    <property type="evidence" value="ECO:0007669"/>
    <property type="project" value="TreeGrafter"/>
</dbReference>
<dbReference type="GO" id="GO:0016874">
    <property type="term" value="F:ligase activity"/>
    <property type="evidence" value="ECO:0007669"/>
    <property type="project" value="UniProtKB-KW"/>
</dbReference>
<dbReference type="InterPro" id="IPR042099">
    <property type="entry name" value="ANL_N_sf"/>
</dbReference>
<dbReference type="InterPro" id="IPR000873">
    <property type="entry name" value="AMP-dep_synth/lig_dom"/>
</dbReference>
<dbReference type="Gene3D" id="3.40.50.12780">
    <property type="entry name" value="N-terminal domain of ligase-like"/>
    <property type="match status" value="1"/>
</dbReference>
<dbReference type="EMBL" id="AP022839">
    <property type="protein sequence ID" value="BCA95951.1"/>
    <property type="molecule type" value="Genomic_DNA"/>
</dbReference>
<comment type="similarity">
    <text evidence="2">Belongs to the phosphosulfolactate synthase family.</text>
</comment>
<dbReference type="SUPFAM" id="SSF47336">
    <property type="entry name" value="ACP-like"/>
    <property type="match status" value="1"/>
</dbReference>
<dbReference type="PROSITE" id="PS00455">
    <property type="entry name" value="AMP_BINDING"/>
    <property type="match status" value="1"/>
</dbReference>
<dbReference type="InterPro" id="IPR040097">
    <property type="entry name" value="FAAL/FAAC"/>
</dbReference>
<organism evidence="10 11">
    <name type="scientific">Legionella antarctica</name>
    <dbReference type="NCBI Taxonomy" id="2708020"/>
    <lineage>
        <taxon>Bacteria</taxon>
        <taxon>Pseudomonadati</taxon>
        <taxon>Pseudomonadota</taxon>
        <taxon>Gammaproteobacteria</taxon>
        <taxon>Legionellales</taxon>
        <taxon>Legionellaceae</taxon>
        <taxon>Legionella</taxon>
    </lineage>
</organism>
<dbReference type="Proteomes" id="UP000502894">
    <property type="component" value="Chromosome"/>
</dbReference>
<dbReference type="GO" id="GO:0071766">
    <property type="term" value="P:Actinobacterium-type cell wall biogenesis"/>
    <property type="evidence" value="ECO:0007669"/>
    <property type="project" value="UniProtKB-ARBA"/>
</dbReference>
<name>A0A6F8T671_9GAMM</name>
<dbReference type="Gene3D" id="1.10.1200.10">
    <property type="entry name" value="ACP-like"/>
    <property type="match status" value="1"/>
</dbReference>
<dbReference type="PROSITE" id="PS50075">
    <property type="entry name" value="CARRIER"/>
    <property type="match status" value="1"/>
</dbReference>
<dbReference type="Pfam" id="PF00501">
    <property type="entry name" value="AMP-binding"/>
    <property type="match status" value="1"/>
</dbReference>
<dbReference type="InterPro" id="IPR013785">
    <property type="entry name" value="Aldolase_TIM"/>
</dbReference>
<dbReference type="Gene3D" id="3.20.20.70">
    <property type="entry name" value="Aldolase class I"/>
    <property type="match status" value="1"/>
</dbReference>
<dbReference type="Pfam" id="PF23024">
    <property type="entry name" value="AMP-dom_DIP2-like"/>
    <property type="match status" value="1"/>
</dbReference>
<dbReference type="KEGG" id="lant:TUM19329_23120"/>
<evidence type="ECO:0000256" key="5">
    <source>
        <dbReference type="ARBA" id="ARBA00022598"/>
    </source>
</evidence>
<gene>
    <name evidence="10" type="ORF">TUM19329_23120</name>
</gene>
<dbReference type="InterPro" id="IPR025110">
    <property type="entry name" value="AMP-bd_C"/>
</dbReference>
<evidence type="ECO:0000256" key="6">
    <source>
        <dbReference type="ARBA" id="ARBA00022832"/>
    </source>
</evidence>
<keyword evidence="7" id="KW-0443">Lipid metabolism</keyword>
<evidence type="ECO:0000256" key="8">
    <source>
        <dbReference type="SAM" id="Phobius"/>
    </source>
</evidence>
<keyword evidence="3" id="KW-0596">Phosphopantetheine</keyword>
<dbReference type="SMART" id="SM00823">
    <property type="entry name" value="PKS_PP"/>
    <property type="match status" value="1"/>
</dbReference>
<dbReference type="PANTHER" id="PTHR22754:SF32">
    <property type="entry name" value="DISCO-INTERACTING PROTEIN 2"/>
    <property type="match status" value="1"/>
</dbReference>
<dbReference type="SUPFAM" id="SSF102110">
    <property type="entry name" value="(2r)-phospho-3-sulfolactate synthase ComA"/>
    <property type="match status" value="1"/>
</dbReference>
<dbReference type="CDD" id="cd05931">
    <property type="entry name" value="FAAL"/>
    <property type="match status" value="1"/>
</dbReference>
<sequence>MSIHHSKLGNMVELLNLQAQETSRDRLFFINSSISIEEKLNYPSLIIKAQSIAAKIQKHTQPGDRVLLIYQPGLFFICAFYAGVIAVPVYPPAEKKLIEKLQAVIKNAEPKIILSTQVIINQITRLKNNKALQKLPFVTYLMNHFLENSHELSQLNFDKFIWINTDSIPLDEANDYKEQIIKPEQIAFLQYTSGSTGQPKGVMISHSNLLNNLQFINEFHVAQLDSVCVIWLPPYHDMGLIGGILYPVFTGIAVYLMSPITFLRNPSTWLKAITSFKGTVTSAPSFAYALCNRKISAATIEQLDLSSMDAFLNGAEPVNIKIMDEFTKKFSPCGFKKEMFMPCYGLAENTLLVTGEKEGVIHYFDREALRNNKLMEIDAKEPLAHPIVSCGTVSEGLTVVNLKTLIPCGDQQIGEIWLSSASVACGYWNQEHETETLFQAQLATSKENNYLRTGDLGFTLNNKLFILGRLKDLIIINGTNHYPHDIENSVENCHPAVRKGFCAAVSIPGEYQEELAVVIEINKNHLESDLEAIISAVKQIILQDHSLSVHQIALINEHSLLKTTSGKIRRKLIQSQLINKQLNTKLLWTIEKLPSREINRLSKEDIVHDQQNQALEHLTFIQNIRDAIHLELSEMLDISIDTIDDNKNFSEFGLDSLMAVELEARLQNHLNNSCRLSEAAVINNQTINLLIEHIQSLVNKSTSLNNLSTPYSFIQIPEHFCKPRTEGLTSLLDTGMHLMDTEQLLLMVADYIDIVKLGFGTSKLYPEQLLRQKINLLKSANIHVCPGGTFFEVARRQNKIEDYFKECIRLGFNCVELSDGLLGIPIEEKIHLITKAKSYGFVVLSEVGRKDAKQDSQLSIEDRLIEIREQLNAGAWKIILEARESGTTGLFNTDTSIKTQDFERIITEVCAHDLLFEAPIKHQQVWLINNLGVSVNLANIAPRDVLALEALRVSLRADTISKE</sequence>
<keyword evidence="5" id="KW-0436">Ligase</keyword>
<dbReference type="Pfam" id="PF00550">
    <property type="entry name" value="PP-binding"/>
    <property type="match status" value="1"/>
</dbReference>
<feature type="transmembrane region" description="Helical" evidence="8">
    <location>
        <begin position="68"/>
        <end position="90"/>
    </location>
</feature>
<dbReference type="InterPro" id="IPR003830">
    <property type="entry name" value="ComA_synth"/>
</dbReference>
<evidence type="ECO:0000313" key="10">
    <source>
        <dbReference type="EMBL" id="BCA95951.1"/>
    </source>
</evidence>
<evidence type="ECO:0000256" key="1">
    <source>
        <dbReference type="ARBA" id="ARBA00006432"/>
    </source>
</evidence>
<dbReference type="Gene3D" id="3.30.300.30">
    <property type="match status" value="1"/>
</dbReference>
<keyword evidence="8" id="KW-0472">Membrane</keyword>
<keyword evidence="11" id="KW-1185">Reference proteome</keyword>
<evidence type="ECO:0000256" key="3">
    <source>
        <dbReference type="ARBA" id="ARBA00022450"/>
    </source>
</evidence>
<keyword evidence="8" id="KW-0812">Transmembrane</keyword>
<dbReference type="InterPro" id="IPR020806">
    <property type="entry name" value="PKS_PP-bd"/>
</dbReference>
<dbReference type="InterPro" id="IPR020845">
    <property type="entry name" value="AMP-binding_CS"/>
</dbReference>
<evidence type="ECO:0000256" key="2">
    <source>
        <dbReference type="ARBA" id="ARBA00010424"/>
    </source>
</evidence>
<keyword evidence="6" id="KW-0276">Fatty acid metabolism</keyword>
<feature type="domain" description="Carrier" evidence="9">
    <location>
        <begin position="622"/>
        <end position="698"/>
    </location>
</feature>
<dbReference type="AlphaFoldDB" id="A0A6F8T671"/>
<dbReference type="PANTHER" id="PTHR22754">
    <property type="entry name" value="DISCO-INTERACTING PROTEIN 2 DIP2 -RELATED"/>
    <property type="match status" value="1"/>
</dbReference>
<evidence type="ECO:0000259" key="9">
    <source>
        <dbReference type="PROSITE" id="PS50075"/>
    </source>
</evidence>
<evidence type="ECO:0000256" key="4">
    <source>
        <dbReference type="ARBA" id="ARBA00022553"/>
    </source>
</evidence>
<dbReference type="GO" id="GO:0005886">
    <property type="term" value="C:plasma membrane"/>
    <property type="evidence" value="ECO:0007669"/>
    <property type="project" value="TreeGrafter"/>
</dbReference>
<accession>A0A6F8T671</accession>
<dbReference type="FunFam" id="3.40.50.12780:FF:000013">
    <property type="entry name" value="Long-chain-fatty-acid--AMP ligase FadD32"/>
    <property type="match status" value="1"/>
</dbReference>
<dbReference type="InterPro" id="IPR036736">
    <property type="entry name" value="ACP-like_sf"/>
</dbReference>